<dbReference type="SMART" id="SM00220">
    <property type="entry name" value="S_TKc"/>
    <property type="match status" value="1"/>
</dbReference>
<protein>
    <submittedName>
        <fullName evidence="8">Testis-specific serine/threonine-protein kinase 6-like</fullName>
    </submittedName>
</protein>
<evidence type="ECO:0000313" key="8">
    <source>
        <dbReference type="RefSeq" id="XP_029654929.1"/>
    </source>
</evidence>
<keyword evidence="2" id="KW-0808">Transferase</keyword>
<evidence type="ECO:0000256" key="5">
    <source>
        <dbReference type="ARBA" id="ARBA00022840"/>
    </source>
</evidence>
<keyword evidence="3" id="KW-0547">Nucleotide-binding</keyword>
<keyword evidence="7" id="KW-1185">Reference proteome</keyword>
<evidence type="ECO:0000256" key="4">
    <source>
        <dbReference type="ARBA" id="ARBA00022777"/>
    </source>
</evidence>
<keyword evidence="4" id="KW-0418">Kinase</keyword>
<dbReference type="InterPro" id="IPR008271">
    <property type="entry name" value="Ser/Thr_kinase_AS"/>
</dbReference>
<organism evidence="7 8">
    <name type="scientific">Octopus sinensis</name>
    <name type="common">East Asian common octopus</name>
    <dbReference type="NCBI Taxonomy" id="2607531"/>
    <lineage>
        <taxon>Eukaryota</taxon>
        <taxon>Metazoa</taxon>
        <taxon>Spiralia</taxon>
        <taxon>Lophotrochozoa</taxon>
        <taxon>Mollusca</taxon>
        <taxon>Cephalopoda</taxon>
        <taxon>Coleoidea</taxon>
        <taxon>Octopodiformes</taxon>
        <taxon>Octopoda</taxon>
        <taxon>Incirrata</taxon>
        <taxon>Octopodidae</taxon>
        <taxon>Octopus</taxon>
    </lineage>
</organism>
<dbReference type="InterPro" id="IPR000719">
    <property type="entry name" value="Prot_kinase_dom"/>
</dbReference>
<dbReference type="GO" id="GO:0005524">
    <property type="term" value="F:ATP binding"/>
    <property type="evidence" value="ECO:0007669"/>
    <property type="project" value="UniProtKB-KW"/>
</dbReference>
<evidence type="ECO:0000259" key="6">
    <source>
        <dbReference type="PROSITE" id="PS50011"/>
    </source>
</evidence>
<dbReference type="Proteomes" id="UP000515154">
    <property type="component" value="Unplaced"/>
</dbReference>
<dbReference type="InterPro" id="IPR011009">
    <property type="entry name" value="Kinase-like_dom_sf"/>
</dbReference>
<sequence length="218" mass="24613">MAELVQNQEKYACKVYDKTAMSGSKINNYISNELKILKSVSHPGIVELARTIQYLHTNNIVHRDIKLENILICENCIKLTDFGFSCKTENCPDPDEHLRSTVCGTPGYCAPEIMNAANKYDPKCADIFSLGVVLYFMISGKMAVPVGTVGTVSAMDNIIKQMKLMNYEFPPKTEDIYGKCCIDTVLQMLSFDPLMRPTIDQIIETEWMRTEALRIGDY</sequence>
<dbReference type="SUPFAM" id="SSF56112">
    <property type="entry name" value="Protein kinase-like (PK-like)"/>
    <property type="match status" value="1"/>
</dbReference>
<dbReference type="RefSeq" id="XP_029654929.1">
    <property type="nucleotide sequence ID" value="XM_029799069.1"/>
</dbReference>
<dbReference type="KEGG" id="osn:115228495"/>
<dbReference type="PROSITE" id="PS50011">
    <property type="entry name" value="PROTEIN_KINASE_DOM"/>
    <property type="match status" value="1"/>
</dbReference>
<keyword evidence="1" id="KW-0723">Serine/threonine-protein kinase</keyword>
<dbReference type="Pfam" id="PF00069">
    <property type="entry name" value="Pkinase"/>
    <property type="match status" value="1"/>
</dbReference>
<dbReference type="PANTHER" id="PTHR24345:SF0">
    <property type="entry name" value="CELL CYCLE SERINE_THREONINE-PROTEIN KINASE CDC5_MSD2"/>
    <property type="match status" value="1"/>
</dbReference>
<dbReference type="AlphaFoldDB" id="A0A6P7TRR9"/>
<dbReference type="Gene3D" id="1.10.510.10">
    <property type="entry name" value="Transferase(Phosphotransferase) domain 1"/>
    <property type="match status" value="1"/>
</dbReference>
<evidence type="ECO:0000256" key="2">
    <source>
        <dbReference type="ARBA" id="ARBA00022679"/>
    </source>
</evidence>
<dbReference type="PROSITE" id="PS00108">
    <property type="entry name" value="PROTEIN_KINASE_ST"/>
    <property type="match status" value="1"/>
</dbReference>
<name>A0A6P7TRR9_9MOLL</name>
<evidence type="ECO:0000256" key="1">
    <source>
        <dbReference type="ARBA" id="ARBA00022527"/>
    </source>
</evidence>
<accession>A0A6P7TRR9</accession>
<evidence type="ECO:0000256" key="3">
    <source>
        <dbReference type="ARBA" id="ARBA00022741"/>
    </source>
</evidence>
<dbReference type="GO" id="GO:0004674">
    <property type="term" value="F:protein serine/threonine kinase activity"/>
    <property type="evidence" value="ECO:0007669"/>
    <property type="project" value="UniProtKB-KW"/>
</dbReference>
<proteinExistence type="predicted"/>
<feature type="domain" description="Protein kinase" evidence="6">
    <location>
        <begin position="1"/>
        <end position="208"/>
    </location>
</feature>
<gene>
    <name evidence="8" type="primary">LOC115228495</name>
</gene>
<dbReference type="PANTHER" id="PTHR24345">
    <property type="entry name" value="SERINE/THREONINE-PROTEIN KINASE PLK"/>
    <property type="match status" value="1"/>
</dbReference>
<keyword evidence="5" id="KW-0067">ATP-binding</keyword>
<evidence type="ECO:0000313" key="7">
    <source>
        <dbReference type="Proteomes" id="UP000515154"/>
    </source>
</evidence>
<reference evidence="8" key="1">
    <citation type="submission" date="2025-08" db="UniProtKB">
        <authorList>
            <consortium name="RefSeq"/>
        </authorList>
    </citation>
    <scope>IDENTIFICATION</scope>
</reference>
<dbReference type="GO" id="GO:0005634">
    <property type="term" value="C:nucleus"/>
    <property type="evidence" value="ECO:0007669"/>
    <property type="project" value="TreeGrafter"/>
</dbReference>